<evidence type="ECO:0000259" key="14">
    <source>
        <dbReference type="PROSITE" id="PS50089"/>
    </source>
</evidence>
<organism evidence="17 18">
    <name type="scientific">Hemibagrus guttatus</name>
    <dbReference type="NCBI Taxonomy" id="175788"/>
    <lineage>
        <taxon>Eukaryota</taxon>
        <taxon>Metazoa</taxon>
        <taxon>Chordata</taxon>
        <taxon>Craniata</taxon>
        <taxon>Vertebrata</taxon>
        <taxon>Euteleostomi</taxon>
        <taxon>Actinopterygii</taxon>
        <taxon>Neopterygii</taxon>
        <taxon>Teleostei</taxon>
        <taxon>Ostariophysi</taxon>
        <taxon>Siluriformes</taxon>
        <taxon>Bagridae</taxon>
        <taxon>Hemibagrus</taxon>
    </lineage>
</organism>
<feature type="domain" description="RING-type" evidence="14">
    <location>
        <begin position="1612"/>
        <end position="1654"/>
    </location>
</feature>
<keyword evidence="7" id="KW-0255">Endonuclease</keyword>
<keyword evidence="18" id="KW-1185">Reference proteome</keyword>
<dbReference type="InterPro" id="IPR012337">
    <property type="entry name" value="RNaseH-like_sf"/>
</dbReference>
<dbReference type="Gene3D" id="2.40.70.10">
    <property type="entry name" value="Acid Proteases"/>
    <property type="match status" value="1"/>
</dbReference>
<dbReference type="InterPro" id="IPR001584">
    <property type="entry name" value="Integrase_cat-core"/>
</dbReference>
<evidence type="ECO:0000313" key="17">
    <source>
        <dbReference type="EMBL" id="KAK3506475.1"/>
    </source>
</evidence>
<dbReference type="PROSITE" id="PS50994">
    <property type="entry name" value="INTEGRASE"/>
    <property type="match status" value="1"/>
</dbReference>
<keyword evidence="7" id="KW-0378">Hydrolase</keyword>
<dbReference type="FunFam" id="3.30.70.270:FF:000020">
    <property type="entry name" value="Transposon Tf2-6 polyprotein-like Protein"/>
    <property type="match status" value="1"/>
</dbReference>
<dbReference type="Pfam" id="PF17919">
    <property type="entry name" value="RT_RNaseH_2"/>
    <property type="match status" value="1"/>
</dbReference>
<proteinExistence type="inferred from homology"/>
<dbReference type="GO" id="GO:0004523">
    <property type="term" value="F:RNA-DNA hybrid ribonuclease activity"/>
    <property type="evidence" value="ECO:0007669"/>
    <property type="project" value="UniProtKB-EC"/>
</dbReference>
<dbReference type="InterPro" id="IPR017907">
    <property type="entry name" value="Znf_RING_CS"/>
</dbReference>
<evidence type="ECO:0000256" key="5">
    <source>
        <dbReference type="ARBA" id="ARBA00022722"/>
    </source>
</evidence>
<dbReference type="Gene3D" id="3.30.70.270">
    <property type="match status" value="3"/>
</dbReference>
<keyword evidence="12" id="KW-0175">Coiled coil</keyword>
<dbReference type="PROSITE" id="PS50878">
    <property type="entry name" value="RT_POL"/>
    <property type="match status" value="2"/>
</dbReference>
<dbReference type="SUPFAM" id="SSF56672">
    <property type="entry name" value="DNA/RNA polymerases"/>
    <property type="match status" value="3"/>
</dbReference>
<dbReference type="Gene3D" id="3.30.420.10">
    <property type="entry name" value="Ribonuclease H-like superfamily/Ribonuclease H"/>
    <property type="match status" value="1"/>
</dbReference>
<evidence type="ECO:0000256" key="12">
    <source>
        <dbReference type="SAM" id="Coils"/>
    </source>
</evidence>
<sequence>MVGLISKNDESAYREEVQQLTAWCKVINLSLNVDKTKEMVVEFRRAQSDHSPLNIDRSSVEIVKNCTVVSDRKTLQQIVRTAKKITGVSFPSIMDIYTTRCIHKANSIVDDPTHTLFTLLPSGKRGVFNSHLRESFNQIPREVGDIESEWTMFSSSIVDAAIRSCGCKLKKESYRAWLSRGTPEAAETYWQAKRTTAVVVSEAKTQVWEEFGEAMEKNYRMASGKFWQTVRHLRREEPEAKDSEVDSFITQAEVTKVVQQLLGGKALGVDEIRPEYLKSLHVVGLSWLTRLCNIARRSGTVPLDWATGVVVPLFKKGDRRVCSNYRGITLLSLPGKVYSRVLERRVRPLVEPQIQEEQCGFRPSHGTLDQLYTLHRVLEGLWEFAQPVHVFCGLGEGFRPCPLWHSVGGALGVRGRGPLLRAVRSLYNRSKSLVRIASCKSDLFPVHVGPRQGCPLSPVLFIVFMDRISRRSQGLEGVRFGDHRVSSLIFADDVVLLAPSSLDLQHALGCFAAECEAAGMRVSTSKSEAMVLDRKKMACTLQVGGEVLPQVEEFKYLGVLFTSEGSVGEILSHSNDPIGARSRAAAPPHRKGAVEVARASVSDAPGTSPWRGVPGMPHREDPGHAGETMSFGWPGNASGSLQKSWRKCLGRGSTLSLCEFRKMAEASISADQFSCPVCLDLLKDPVAIPVDTVSVSTSDSQGAVEEFFLRIVDKGQRRSMVEEREESKVSVAEPRGREEKESWSGRDERVQEATEEGEIEWRFRQVSASGIPTPRPDESVLPLRGPRTSEPSVSREAFIGSALIDSGAAVNLIDRALVEELGIPTCPCVPALRITAIDSQPIGEGYLRHQTEPLEFQVGLFHYERLAFYVTSSPANTVILGFPWLRRHDPQISWRSGELVRWSSTCLKGCLRDPVPRPCRTSCVDEATPAACGQIPHPYTDFRGVFSEERAARLPAHQVWDCAIGLLPNPSPPKGRIYPLSLPESKAMEDYIKAALAEGHVRPSMSPAAAGFFFVGKKDGGLRPCIDYRGLNAVTVRYPYPLPLVPAALEQLRGARVFTKLDLRSAYNLVHIRKGDKWKTVFHTTRDHYEYCVMQFGLANAPAVFQDLINKVFRDLLGKGVIAYIDNKLVYSTSLEEHVHQVREVLTRLQWHHLYVKLEKCEFHWATVTFLGYVISHQGVEMDLVKVRAVTKWPAPTPVRELRRFLGFANFYRRFIRNYSVVAGPLTSLLRGKPKRLTWMNQARTAFQQLKDCFTMAPILRHPDPDLPFVVEVDASSSGLGVVLSQCHGEPGKLHPCAFYSRKLTVAEVNYDVGNRELLAIKAALEEWHHWLEGARHPFQVLTYHRNLEYLRGTFGLAPRVRRRGPVANSQRGCWSPFQFLDAPGCTCQDYPRPCSRRRPWFNHIFRIFGLPEDIVSDRGPQFTSQVWGALCARLGIGVSLSSGYHPQSNGQAERLNQKIGRFLRAYCSREQHRWSEFLPWAEYAQKSLIHSSTRLTPFQCVLGYQPPLFPWSGEPSEVPAVEEWYRLSQEVWEHAHVQLQRAVRRQRIQADRRHRPHPSYQVGQKVWLSTRNLRLKLPCRKLSPKFLIQNPQALLKMAEASISVDQDQFICPVCLDLLKDPVTIHCGHSFCKVCINGCWDQEDKSGVYSCPKCIDTFTLRPVLHRNNMLAEVVEKLKKTEVQAASPAHWKGRELADMMERRKVDILCVQETRWKGSKVCSIGAGFKLFYYGMDSKRNGVGVVLKEEFVRNVLEVKRVSDRVMSLKLEIEGVMLNFVSGYTPQVGCELEEKERFWSELDKVMERIPTGERVVIGTIFNGHVGEGNRSDEEVMGKFAVKERNLEGQMVVDFAKRMDMAVVNTYFQKREEHRVTYKSGGRRTQKKRSKIEKKTKWWKLKKEECCEEFRQKLRQALGGQVVLPNDWETIAEVIRETGRKVLGVSSGRRKEDKETWWWNEEVQDSIQRKRLAKKKWDMDRTEENRQEYKQLQRRVKREVSKAKQKAYDELYTRLDTREGQNRTCTDLEKAYDRVPREELWYCMRKSGVAEKYVRVVQDMYERSRTVVKCAVGQTEEFKVEVGLHQGSALSPFLFAMVMDQLSEKVRQESPWTMMFADDIVICSESREKVEENLERWRFALERRGMKVSRSKTEYMCVNEREGSGTVRLQGEEVKKVQEFKYLGSTVQSNGECGKEVKKRVQAGWNGWRKVSGVLCDRKISARIKGKVYRTVVRPAMLYGLETVSLRKRQESELEVAKLKML</sequence>
<dbReference type="InterPro" id="IPR043502">
    <property type="entry name" value="DNA/RNA_pol_sf"/>
</dbReference>
<evidence type="ECO:0000256" key="10">
    <source>
        <dbReference type="ARBA" id="ARBA00023268"/>
    </source>
</evidence>
<dbReference type="PROSITE" id="PS50089">
    <property type="entry name" value="ZF_RING_2"/>
    <property type="match status" value="1"/>
</dbReference>
<dbReference type="PANTHER" id="PTHR37984">
    <property type="entry name" value="PROTEIN CBG26694"/>
    <property type="match status" value="1"/>
</dbReference>
<feature type="domain" description="Reverse transcriptase" evidence="15">
    <location>
        <begin position="996"/>
        <end position="1175"/>
    </location>
</feature>
<evidence type="ECO:0000256" key="8">
    <source>
        <dbReference type="ARBA" id="ARBA00022771"/>
    </source>
</evidence>
<dbReference type="GO" id="GO:0008270">
    <property type="term" value="F:zinc ion binding"/>
    <property type="evidence" value="ECO:0007669"/>
    <property type="project" value="UniProtKB-KW"/>
</dbReference>
<evidence type="ECO:0000256" key="4">
    <source>
        <dbReference type="ARBA" id="ARBA00022695"/>
    </source>
</evidence>
<comment type="caution">
    <text evidence="17">The sequence shown here is derived from an EMBL/GenBank/DDBJ whole genome shotgun (WGS) entry which is preliminary data.</text>
</comment>
<feature type="domain" description="Integrase catalytic" evidence="16">
    <location>
        <begin position="1405"/>
        <end position="1506"/>
    </location>
</feature>
<feature type="region of interest" description="Disordered" evidence="13">
    <location>
        <begin position="722"/>
        <end position="749"/>
    </location>
</feature>
<dbReference type="SUPFAM" id="SSF50630">
    <property type="entry name" value="Acid proteases"/>
    <property type="match status" value="1"/>
</dbReference>
<dbReference type="Pfam" id="PF15227">
    <property type="entry name" value="zf-C3HC4_4"/>
    <property type="match status" value="1"/>
</dbReference>
<gene>
    <name evidence="17" type="ORF">QTP70_001468</name>
</gene>
<dbReference type="Pfam" id="PF00078">
    <property type="entry name" value="RVT_1"/>
    <property type="match status" value="3"/>
</dbReference>
<evidence type="ECO:0000259" key="15">
    <source>
        <dbReference type="PROSITE" id="PS50878"/>
    </source>
</evidence>
<dbReference type="InterPro" id="IPR013083">
    <property type="entry name" value="Znf_RING/FYVE/PHD"/>
</dbReference>
<evidence type="ECO:0000256" key="13">
    <source>
        <dbReference type="SAM" id="MobiDB-lite"/>
    </source>
</evidence>
<dbReference type="InterPro" id="IPR036397">
    <property type="entry name" value="RNaseH_sf"/>
</dbReference>
<dbReference type="InterPro" id="IPR000477">
    <property type="entry name" value="RT_dom"/>
</dbReference>
<dbReference type="InterPro" id="IPR021109">
    <property type="entry name" value="Peptidase_aspartic_dom_sf"/>
</dbReference>
<dbReference type="SUPFAM" id="SSF56219">
    <property type="entry name" value="DNase I-like"/>
    <property type="match status" value="1"/>
</dbReference>
<dbReference type="PROSITE" id="PS00518">
    <property type="entry name" value="ZF_RING_1"/>
    <property type="match status" value="1"/>
</dbReference>
<dbReference type="SMART" id="SM00184">
    <property type="entry name" value="RING"/>
    <property type="match status" value="1"/>
</dbReference>
<evidence type="ECO:0000313" key="18">
    <source>
        <dbReference type="Proteomes" id="UP001274896"/>
    </source>
</evidence>
<dbReference type="PANTHER" id="PTHR37984:SF5">
    <property type="entry name" value="PROTEIN NYNRIN-LIKE"/>
    <property type="match status" value="1"/>
</dbReference>
<keyword evidence="3" id="KW-0808">Transferase</keyword>
<feature type="non-terminal residue" evidence="17">
    <location>
        <position position="1"/>
    </location>
</feature>
<feature type="coiled-coil region" evidence="12">
    <location>
        <begin position="1967"/>
        <end position="2001"/>
    </location>
</feature>
<keyword evidence="5" id="KW-0540">Nuclease</keyword>
<evidence type="ECO:0000256" key="2">
    <source>
        <dbReference type="ARBA" id="ARBA00012180"/>
    </source>
</evidence>
<dbReference type="CDD" id="cd09274">
    <property type="entry name" value="RNase_HI_RT_Ty3"/>
    <property type="match status" value="1"/>
</dbReference>
<dbReference type="CDD" id="cd00303">
    <property type="entry name" value="retropepsin_like"/>
    <property type="match status" value="1"/>
</dbReference>
<keyword evidence="10" id="KW-0511">Multifunctional enzyme</keyword>
<accession>A0AAE0UHR0</accession>
<dbReference type="CDD" id="cd01647">
    <property type="entry name" value="RT_LTR"/>
    <property type="match status" value="1"/>
</dbReference>
<reference evidence="17" key="1">
    <citation type="submission" date="2023-06" db="EMBL/GenBank/DDBJ databases">
        <title>Male Hemibagrus guttatus genome.</title>
        <authorList>
            <person name="Bian C."/>
        </authorList>
    </citation>
    <scope>NUCLEOTIDE SEQUENCE</scope>
    <source>
        <strain evidence="17">Male_cb2023</strain>
        <tissue evidence="17">Muscle</tissue>
    </source>
</reference>
<keyword evidence="6" id="KW-0479">Metal-binding</keyword>
<dbReference type="Proteomes" id="UP001274896">
    <property type="component" value="Unassembled WGS sequence"/>
</dbReference>
<dbReference type="Gene3D" id="3.60.10.10">
    <property type="entry name" value="Endonuclease/exonuclease/phosphatase"/>
    <property type="match status" value="1"/>
</dbReference>
<evidence type="ECO:0000256" key="3">
    <source>
        <dbReference type="ARBA" id="ARBA00022679"/>
    </source>
</evidence>
<keyword evidence="8 11" id="KW-0863">Zinc-finger</keyword>
<dbReference type="SUPFAM" id="SSF57850">
    <property type="entry name" value="RING/U-box"/>
    <property type="match status" value="1"/>
</dbReference>
<evidence type="ECO:0000256" key="1">
    <source>
        <dbReference type="ARBA" id="ARBA00010879"/>
    </source>
</evidence>
<dbReference type="InterPro" id="IPR050951">
    <property type="entry name" value="Retrovirus_Pol_polyprotein"/>
</dbReference>
<dbReference type="EMBL" id="JAUCMX010000030">
    <property type="protein sequence ID" value="KAK3506475.1"/>
    <property type="molecule type" value="Genomic_DNA"/>
</dbReference>
<dbReference type="EC" id="3.1.26.4" evidence="2"/>
<dbReference type="GO" id="GO:0003676">
    <property type="term" value="F:nucleic acid binding"/>
    <property type="evidence" value="ECO:0007669"/>
    <property type="project" value="InterPro"/>
</dbReference>
<dbReference type="Gene3D" id="3.30.40.10">
    <property type="entry name" value="Zinc/RING finger domain, C3HC4 (zinc finger)"/>
    <property type="match status" value="1"/>
</dbReference>
<dbReference type="InterPro" id="IPR001841">
    <property type="entry name" value="Znf_RING"/>
</dbReference>
<evidence type="ECO:0000256" key="6">
    <source>
        <dbReference type="ARBA" id="ARBA00022723"/>
    </source>
</evidence>
<dbReference type="GO" id="GO:0015074">
    <property type="term" value="P:DNA integration"/>
    <property type="evidence" value="ECO:0007669"/>
    <property type="project" value="InterPro"/>
</dbReference>
<dbReference type="InterPro" id="IPR043128">
    <property type="entry name" value="Rev_trsase/Diguanyl_cyclase"/>
</dbReference>
<evidence type="ECO:0000256" key="11">
    <source>
        <dbReference type="PROSITE-ProRule" id="PRU00175"/>
    </source>
</evidence>
<evidence type="ECO:0000259" key="16">
    <source>
        <dbReference type="PROSITE" id="PS50994"/>
    </source>
</evidence>
<comment type="similarity">
    <text evidence="1">Belongs to the beta type-B retroviral polymerase family. HERV class-II K(HML-2) pol subfamily.</text>
</comment>
<dbReference type="InterPro" id="IPR036691">
    <property type="entry name" value="Endo/exonu/phosph_ase_sf"/>
</dbReference>
<keyword evidence="9" id="KW-0862">Zinc</keyword>
<dbReference type="InterPro" id="IPR041577">
    <property type="entry name" value="RT_RNaseH_2"/>
</dbReference>
<protein>
    <recommendedName>
        <fullName evidence="2">ribonuclease H</fullName>
        <ecNumber evidence="2">3.1.26.4</ecNumber>
    </recommendedName>
</protein>
<dbReference type="Gene3D" id="3.10.10.10">
    <property type="entry name" value="HIV Type 1 Reverse Transcriptase, subunit A, domain 1"/>
    <property type="match status" value="1"/>
</dbReference>
<name>A0AAE0UHR0_9TELE</name>
<feature type="domain" description="Reverse transcriptase" evidence="15">
    <location>
        <begin position="1948"/>
        <end position="2182"/>
    </location>
</feature>
<dbReference type="CDD" id="cd01650">
    <property type="entry name" value="RT_nLTR_like"/>
    <property type="match status" value="1"/>
</dbReference>
<dbReference type="SUPFAM" id="SSF53098">
    <property type="entry name" value="Ribonuclease H-like"/>
    <property type="match status" value="1"/>
</dbReference>
<evidence type="ECO:0000256" key="9">
    <source>
        <dbReference type="ARBA" id="ARBA00022833"/>
    </source>
</evidence>
<evidence type="ECO:0000256" key="7">
    <source>
        <dbReference type="ARBA" id="ARBA00022759"/>
    </source>
</evidence>
<dbReference type="GO" id="GO:0016779">
    <property type="term" value="F:nucleotidyltransferase activity"/>
    <property type="evidence" value="ECO:0007669"/>
    <property type="project" value="UniProtKB-KW"/>
</dbReference>
<keyword evidence="4" id="KW-0548">Nucleotidyltransferase</keyword>